<reference evidence="1" key="2">
    <citation type="submission" date="2022-01" db="EMBL/GenBank/DDBJ databases">
        <authorList>
            <person name="Yamashiro T."/>
            <person name="Shiraishi A."/>
            <person name="Satake H."/>
            <person name="Nakayama K."/>
        </authorList>
    </citation>
    <scope>NUCLEOTIDE SEQUENCE</scope>
</reference>
<organism evidence="1 2">
    <name type="scientific">Tanacetum coccineum</name>
    <dbReference type="NCBI Taxonomy" id="301880"/>
    <lineage>
        <taxon>Eukaryota</taxon>
        <taxon>Viridiplantae</taxon>
        <taxon>Streptophyta</taxon>
        <taxon>Embryophyta</taxon>
        <taxon>Tracheophyta</taxon>
        <taxon>Spermatophyta</taxon>
        <taxon>Magnoliopsida</taxon>
        <taxon>eudicotyledons</taxon>
        <taxon>Gunneridae</taxon>
        <taxon>Pentapetalae</taxon>
        <taxon>asterids</taxon>
        <taxon>campanulids</taxon>
        <taxon>Asterales</taxon>
        <taxon>Asteraceae</taxon>
        <taxon>Asteroideae</taxon>
        <taxon>Anthemideae</taxon>
        <taxon>Anthemidinae</taxon>
        <taxon>Tanacetum</taxon>
    </lineage>
</organism>
<evidence type="ECO:0000313" key="2">
    <source>
        <dbReference type="Proteomes" id="UP001151760"/>
    </source>
</evidence>
<sequence length="851" mass="96797">MFLGLGTECKARALIEVLADKELLDSMVIAIPLSDGKGHTFVTIVIEYEWKPPRCSTCKNFDHNNECCPKNPKVVETISSNDDGFTVVKKKKVKPKQPRQIEGVRLTKLKPNMQYQKVEKGGSSKVKATVSPSVVNEHPKVLMISVASWNIRGMNFSPKQSEVRRVISENKLSVCAILESHVRDSNLVKMCTSVFKHWDWTSNGNLCNKGTRIIIGWNHYEVDVVVINQCDQAIHTRLWLKMENKEVFCSFIYAHNRYIQRRALWDDLCVPKHYVRGRPWCLLGDFNATLFLADNTAGLSTIDIAMRDFKECVDEFEVADVQCSGLQFTWNQKPKGVDGILKKLDRIMHARFKEVVKDGWAMNYSGFFMYQVVRKLKGLKNPFRKLLYEHGNIHNNVDHLCKELDRVQADLDRDPSNVQLQDEEAAYVLAYNDALILQERFLKQKAKINWLREGDSNSAYFHKAVKSRVSRSRINAVTNSDGVNYENKQVPEAFIKHYEVFLGQAGTVQNLDTHNLFDVILDAGTALDMVRNVSAQEVKSAMFSMGNDKSLGPDGYTAAFFKEAWILWGKGLLSFCKILANHIKESLKTLISPNQTAFVPGRSIADNILLTQELMHNYHLDRGVLRCAFKDDIQKAYDTMDWRRVRDSDLFSYHRYCSNMELINLCFTDDLFLFAYGDTHSARTIMDTLDEFKLVSRSLFPSLSNSMAYFGIVKELIKKGKSIKIGRINLFQLREGGLSRGKAKVAWEVVCLPKDEGGLGIRRLDFISPLASIVATRYMNRDGLNTSSKVSDVFQNGNVVWPQDLVARYPLLGSVVGPNSVGSIDTLEWRDNVNVKPLLDECVWQLFGPGR</sequence>
<name>A0ABQ5FWJ6_9ASTR</name>
<evidence type="ECO:0008006" key="3">
    <source>
        <dbReference type="Google" id="ProtNLM"/>
    </source>
</evidence>
<dbReference type="PANTHER" id="PTHR46890">
    <property type="entry name" value="NON-LTR RETROLELEMENT REVERSE TRANSCRIPTASE-LIKE PROTEIN-RELATED"/>
    <property type="match status" value="1"/>
</dbReference>
<protein>
    <recommendedName>
        <fullName evidence="3">Reverse transcriptase domain-containing protein</fullName>
    </recommendedName>
</protein>
<dbReference type="EMBL" id="BQNB010017833">
    <property type="protein sequence ID" value="GJT67715.1"/>
    <property type="molecule type" value="Genomic_DNA"/>
</dbReference>
<dbReference type="Proteomes" id="UP001151760">
    <property type="component" value="Unassembled WGS sequence"/>
</dbReference>
<gene>
    <name evidence="1" type="ORF">Tco_1019195</name>
</gene>
<keyword evidence="2" id="KW-1185">Reference proteome</keyword>
<dbReference type="SUPFAM" id="SSF56219">
    <property type="entry name" value="DNase I-like"/>
    <property type="match status" value="1"/>
</dbReference>
<reference evidence="1" key="1">
    <citation type="journal article" date="2022" name="Int. J. Mol. Sci.">
        <title>Draft Genome of Tanacetum Coccineum: Genomic Comparison of Closely Related Tanacetum-Family Plants.</title>
        <authorList>
            <person name="Yamashiro T."/>
            <person name="Shiraishi A."/>
            <person name="Nakayama K."/>
            <person name="Satake H."/>
        </authorList>
    </citation>
    <scope>NUCLEOTIDE SEQUENCE</scope>
</reference>
<evidence type="ECO:0000313" key="1">
    <source>
        <dbReference type="EMBL" id="GJT67715.1"/>
    </source>
</evidence>
<dbReference type="InterPro" id="IPR052343">
    <property type="entry name" value="Retrotransposon-Effector_Assoc"/>
</dbReference>
<dbReference type="PANTHER" id="PTHR46890:SF48">
    <property type="entry name" value="RNA-DIRECTED DNA POLYMERASE"/>
    <property type="match status" value="1"/>
</dbReference>
<dbReference type="InterPro" id="IPR036691">
    <property type="entry name" value="Endo/exonu/phosph_ase_sf"/>
</dbReference>
<dbReference type="Gene3D" id="3.60.10.10">
    <property type="entry name" value="Endonuclease/exonuclease/phosphatase"/>
    <property type="match status" value="1"/>
</dbReference>
<comment type="caution">
    <text evidence="1">The sequence shown here is derived from an EMBL/GenBank/DDBJ whole genome shotgun (WGS) entry which is preliminary data.</text>
</comment>
<accession>A0ABQ5FWJ6</accession>
<proteinExistence type="predicted"/>